<evidence type="ECO:0000313" key="1">
    <source>
        <dbReference type="EMBL" id="EKS43627.1"/>
    </source>
</evidence>
<gene>
    <name evidence="1" type="ORF">BbINS_04185</name>
</gene>
<name>A0ABN0IFL2_BARBA</name>
<dbReference type="Proteomes" id="UP000009359">
    <property type="component" value="Unassembled WGS sequence"/>
</dbReference>
<evidence type="ECO:0000313" key="2">
    <source>
        <dbReference type="Proteomes" id="UP000009359"/>
    </source>
</evidence>
<sequence>MSLQQQRTTADSTAELPNSDTAAAKAYFWHMAVEIEHEDKAIEEYSFIYDIHVT</sequence>
<protein>
    <submittedName>
        <fullName evidence="1">Uncharacterized protein</fullName>
    </submittedName>
</protein>
<proteinExistence type="predicted"/>
<organism evidence="1 2">
    <name type="scientific">Bartonella bacilliformis INS</name>
    <dbReference type="NCBI Taxonomy" id="1206782"/>
    <lineage>
        <taxon>Bacteria</taxon>
        <taxon>Pseudomonadati</taxon>
        <taxon>Pseudomonadota</taxon>
        <taxon>Alphaproteobacteria</taxon>
        <taxon>Hyphomicrobiales</taxon>
        <taxon>Bartonellaceae</taxon>
        <taxon>Bartonella</taxon>
    </lineage>
</organism>
<keyword evidence="2" id="KW-1185">Reference proteome</keyword>
<accession>A0ABN0IFL2</accession>
<dbReference type="EMBL" id="AMQK01000016">
    <property type="protein sequence ID" value="EKS43627.1"/>
    <property type="molecule type" value="Genomic_DNA"/>
</dbReference>
<comment type="caution">
    <text evidence="1">The sequence shown here is derived from an EMBL/GenBank/DDBJ whole genome shotgun (WGS) entry which is preliminary data.</text>
</comment>
<reference evidence="1 2" key="1">
    <citation type="journal article" date="2013" name="Genome Announc.">
        <title>Whole Genome Sequencing and Comparative Analysis of Bartonella bacilliformis Strain INS, the Causative Agent of Carrion's Disease.</title>
        <authorList>
            <person name="Tarazona D."/>
            <person name="Padilla C."/>
            <person name="Caceres O."/>
            <person name="Montenegro J.D."/>
            <person name="Bailon H."/>
            <person name="Ventura G."/>
            <person name="Mendoza G."/>
            <person name="Anaya E."/>
            <person name="Guio H."/>
        </authorList>
    </citation>
    <scope>NUCLEOTIDE SEQUENCE [LARGE SCALE GENOMIC DNA]</scope>
    <source>
        <strain evidence="1 2">INS</strain>
    </source>
</reference>